<comment type="subcellular location">
    <subcellularLocation>
        <location evidence="4">Cytoplasm</location>
    </subcellularLocation>
</comment>
<dbReference type="Pfam" id="PF00472">
    <property type="entry name" value="RF-1"/>
    <property type="match status" value="1"/>
</dbReference>
<evidence type="ECO:0000256" key="1">
    <source>
        <dbReference type="ARBA" id="ARBA00010835"/>
    </source>
</evidence>
<dbReference type="InterPro" id="IPR005139">
    <property type="entry name" value="PCRF"/>
</dbReference>
<accession>A0A6L7GH17</accession>
<dbReference type="Gene3D" id="3.30.70.1660">
    <property type="match status" value="1"/>
</dbReference>
<evidence type="ECO:0000259" key="6">
    <source>
        <dbReference type="PROSITE" id="PS00745"/>
    </source>
</evidence>
<gene>
    <name evidence="4" type="primary">prfB</name>
    <name evidence="7" type="ORF">GRI44_05680</name>
</gene>
<evidence type="ECO:0000256" key="4">
    <source>
        <dbReference type="HAMAP-Rule" id="MF_00094"/>
    </source>
</evidence>
<dbReference type="NCBIfam" id="TIGR00020">
    <property type="entry name" value="prfB"/>
    <property type="match status" value="1"/>
</dbReference>
<evidence type="ECO:0000313" key="8">
    <source>
        <dbReference type="Proteomes" id="UP000473531"/>
    </source>
</evidence>
<comment type="function">
    <text evidence="4">Peptide chain release factor 2 directs the termination of translation in response to the peptide chain termination codons UGA and UAA.</text>
</comment>
<dbReference type="OrthoDB" id="9806673at2"/>
<dbReference type="FunFam" id="3.30.160.20:FF:000010">
    <property type="entry name" value="Peptide chain release factor 2"/>
    <property type="match status" value="1"/>
</dbReference>
<feature type="modified residue" description="N5-methylglutamine" evidence="4">
    <location>
        <position position="250"/>
    </location>
</feature>
<reference evidence="7 8" key="1">
    <citation type="submission" date="2019-12" db="EMBL/GenBank/DDBJ databases">
        <title>Genomic-based taxomic classification of the family Erythrobacteraceae.</title>
        <authorList>
            <person name="Xu L."/>
        </authorList>
    </citation>
    <scope>NUCLEOTIDE SEQUENCE [LARGE SCALE GENOMIC DNA]</scope>
    <source>
        <strain evidence="7 8">KCTC 52259</strain>
    </source>
</reference>
<dbReference type="InterPro" id="IPR000352">
    <property type="entry name" value="Pep_chain_release_fac_I"/>
</dbReference>
<evidence type="ECO:0000256" key="2">
    <source>
        <dbReference type="ARBA" id="ARBA00022481"/>
    </source>
</evidence>
<dbReference type="PANTHER" id="PTHR43116">
    <property type="entry name" value="PEPTIDE CHAIN RELEASE FACTOR 2"/>
    <property type="match status" value="1"/>
</dbReference>
<evidence type="ECO:0000256" key="5">
    <source>
        <dbReference type="NCBIfam" id="TIGR00020"/>
    </source>
</evidence>
<dbReference type="Gene3D" id="3.30.160.20">
    <property type="match status" value="1"/>
</dbReference>
<dbReference type="SMART" id="SM00937">
    <property type="entry name" value="PCRF"/>
    <property type="match status" value="1"/>
</dbReference>
<dbReference type="PANTHER" id="PTHR43116:SF3">
    <property type="entry name" value="CLASS I PEPTIDE CHAIN RELEASE FACTOR"/>
    <property type="match status" value="1"/>
</dbReference>
<name>A0A6L7GH17_9SPHN</name>
<organism evidence="7 8">
    <name type="scientific">Allopontixanthobacter confluentis</name>
    <dbReference type="NCBI Taxonomy" id="1849021"/>
    <lineage>
        <taxon>Bacteria</taxon>
        <taxon>Pseudomonadati</taxon>
        <taxon>Pseudomonadota</taxon>
        <taxon>Alphaproteobacteria</taxon>
        <taxon>Sphingomonadales</taxon>
        <taxon>Erythrobacteraceae</taxon>
        <taxon>Allopontixanthobacter</taxon>
    </lineage>
</organism>
<dbReference type="AlphaFoldDB" id="A0A6L7GH17"/>
<proteinExistence type="inferred from homology"/>
<comment type="PTM">
    <text evidence="4">Methylated by PrmC. Methylation increases the termination efficiency of RF2.</text>
</comment>
<evidence type="ECO:0000313" key="7">
    <source>
        <dbReference type="EMBL" id="MXP14238.1"/>
    </source>
</evidence>
<sequence>MRAEGQANIDRIEAALALVRLSLDWDRALRRLDELNARVEDPTLWDAPKEAEAVMRERRRLEAAIGTVREISSEMSDAIEFVEMGEAEGDADIVAEGLASLDKLAKRADADKVQALLAGEADANDAYIEIHAGAGGTESQDWAEMLQRMYSRWAEKRGYKVEVVDYHGGEQAGIKSATLLVKGENAYGYAKTESGVHRLVRISPYDSSARRHTSFSSVWVYPVIDDDIDIEINESDLKIDTYRASGAGGQHVNTTDSAVRITHQPTGIVVASQNDRSQHKNRATAMNMLKARMFEKEMAEREAAASGEYQEKTEIGWGHQIRSYVLQPYQMVKDLRTGVTSPAPDVVLDGGLDEFISAALAQRVTGETVEVEDVE</sequence>
<dbReference type="GO" id="GO:0016149">
    <property type="term" value="F:translation release factor activity, codon specific"/>
    <property type="evidence" value="ECO:0007669"/>
    <property type="project" value="UniProtKB-UniRule"/>
</dbReference>
<dbReference type="GO" id="GO:0005737">
    <property type="term" value="C:cytoplasm"/>
    <property type="evidence" value="ECO:0007669"/>
    <property type="project" value="UniProtKB-SubCell"/>
</dbReference>
<dbReference type="RefSeq" id="WP_160601309.1">
    <property type="nucleotide sequence ID" value="NZ_WTYU01000001.1"/>
</dbReference>
<dbReference type="SUPFAM" id="SSF75620">
    <property type="entry name" value="Release factor"/>
    <property type="match status" value="1"/>
</dbReference>
<dbReference type="InterPro" id="IPR004374">
    <property type="entry name" value="PrfB"/>
</dbReference>
<keyword evidence="4" id="KW-0963">Cytoplasm</keyword>
<keyword evidence="3 4" id="KW-0648">Protein biosynthesis</keyword>
<dbReference type="Proteomes" id="UP000473531">
    <property type="component" value="Unassembled WGS sequence"/>
</dbReference>
<dbReference type="InterPro" id="IPR045853">
    <property type="entry name" value="Pep_chain_release_fac_I_sf"/>
</dbReference>
<keyword evidence="2 4" id="KW-0488">Methylation</keyword>
<evidence type="ECO:0000256" key="3">
    <source>
        <dbReference type="ARBA" id="ARBA00022917"/>
    </source>
</evidence>
<protein>
    <recommendedName>
        <fullName evidence="4 5">Peptide chain release factor 2</fullName>
        <shortName evidence="4">RF-2</shortName>
    </recommendedName>
</protein>
<dbReference type="Pfam" id="PF03462">
    <property type="entry name" value="PCRF"/>
    <property type="match status" value="1"/>
</dbReference>
<dbReference type="Gene3D" id="1.20.58.410">
    <property type="entry name" value="Release factor"/>
    <property type="match status" value="1"/>
</dbReference>
<comment type="caution">
    <text evidence="7">The sequence shown here is derived from an EMBL/GenBank/DDBJ whole genome shotgun (WGS) entry which is preliminary data.</text>
</comment>
<feature type="domain" description="Prokaryotic-type class I peptide chain release factors" evidence="6">
    <location>
        <begin position="243"/>
        <end position="259"/>
    </location>
</feature>
<keyword evidence="8" id="KW-1185">Reference proteome</keyword>
<dbReference type="HAMAP" id="MF_00094">
    <property type="entry name" value="Rel_fac_2"/>
    <property type="match status" value="1"/>
</dbReference>
<dbReference type="PROSITE" id="PS00745">
    <property type="entry name" value="RF_PROK_I"/>
    <property type="match status" value="1"/>
</dbReference>
<dbReference type="EMBL" id="WTYU01000001">
    <property type="protein sequence ID" value="MXP14238.1"/>
    <property type="molecule type" value="Genomic_DNA"/>
</dbReference>
<comment type="similarity">
    <text evidence="1 4">Belongs to the prokaryotic/mitochondrial release factor family.</text>
</comment>